<dbReference type="PANTHER" id="PTHR35483">
    <property type="entry name" value="NUCLEUSENVELOPE PROTEIN"/>
    <property type="match status" value="1"/>
</dbReference>
<keyword evidence="4" id="KW-1185">Reference proteome</keyword>
<evidence type="ECO:0000313" key="3">
    <source>
        <dbReference type="EMBL" id="THU55314.1"/>
    </source>
</evidence>
<accession>A0A4S8J3D2</accession>
<feature type="region of interest" description="Disordered" evidence="1">
    <location>
        <begin position="129"/>
        <end position="151"/>
    </location>
</feature>
<reference evidence="3 4" key="1">
    <citation type="journal article" date="2019" name="Nat. Plants">
        <title>Genome sequencing of Musa balbisiana reveals subgenome evolution and function divergence in polyploid bananas.</title>
        <authorList>
            <person name="Yao X."/>
        </authorList>
    </citation>
    <scope>NUCLEOTIDE SEQUENCE [LARGE SCALE GENOMIC DNA]</scope>
    <source>
        <strain evidence="4">cv. DH-PKW</strain>
        <tissue evidence="3">Leaves</tissue>
    </source>
</reference>
<evidence type="ECO:0000256" key="1">
    <source>
        <dbReference type="SAM" id="MobiDB-lite"/>
    </source>
</evidence>
<sequence>MTHWPLKSCFVTWIRMNSVQSISLSNRGFLIGPTVTNARNSSLSWASYSNSTCLYAVPSIEFSQCKVYPRLFHSARKSERCAPVYASGKRGNSKSENEPFSWESLKKAIGGFGRELTVQDMLREQARQRQFDGNGGDGISRGGCGDGSGGPEDEAFAGQFDEFLQVIIAVVGMALLYTLMIGGEELTRLTRDYIKYLFGAKPSVRLTRSMEKWRKFYKRIARKGIVREDWLEREIVATPTWWHKPRQLTYLVATYFESYKKQNR</sequence>
<dbReference type="GO" id="GO:0009507">
    <property type="term" value="C:chloroplast"/>
    <property type="evidence" value="ECO:0007669"/>
    <property type="project" value="TreeGrafter"/>
</dbReference>
<protein>
    <submittedName>
        <fullName evidence="3">Uncharacterized protein</fullName>
    </submittedName>
</protein>
<evidence type="ECO:0000256" key="2">
    <source>
        <dbReference type="SAM" id="Phobius"/>
    </source>
</evidence>
<organism evidence="3 4">
    <name type="scientific">Musa balbisiana</name>
    <name type="common">Banana</name>
    <dbReference type="NCBI Taxonomy" id="52838"/>
    <lineage>
        <taxon>Eukaryota</taxon>
        <taxon>Viridiplantae</taxon>
        <taxon>Streptophyta</taxon>
        <taxon>Embryophyta</taxon>
        <taxon>Tracheophyta</taxon>
        <taxon>Spermatophyta</taxon>
        <taxon>Magnoliopsida</taxon>
        <taxon>Liliopsida</taxon>
        <taxon>Zingiberales</taxon>
        <taxon>Musaceae</taxon>
        <taxon>Musa</taxon>
    </lineage>
</organism>
<keyword evidence="2" id="KW-0472">Membrane</keyword>
<feature type="transmembrane region" description="Helical" evidence="2">
    <location>
        <begin position="163"/>
        <end position="181"/>
    </location>
</feature>
<keyword evidence="2" id="KW-1133">Transmembrane helix</keyword>
<evidence type="ECO:0000313" key="4">
    <source>
        <dbReference type="Proteomes" id="UP000317650"/>
    </source>
</evidence>
<dbReference type="Proteomes" id="UP000317650">
    <property type="component" value="Chromosome 11"/>
</dbReference>
<dbReference type="EMBL" id="PYDT01000007">
    <property type="protein sequence ID" value="THU55314.1"/>
    <property type="molecule type" value="Genomic_DNA"/>
</dbReference>
<comment type="caution">
    <text evidence="3">The sequence shown here is derived from an EMBL/GenBank/DDBJ whole genome shotgun (WGS) entry which is preliminary data.</text>
</comment>
<name>A0A4S8J3D2_MUSBA</name>
<dbReference type="AlphaFoldDB" id="A0A4S8J3D2"/>
<gene>
    <name evidence="3" type="ORF">C4D60_Mb11t05280</name>
</gene>
<proteinExistence type="predicted"/>
<keyword evidence="2" id="KW-0812">Transmembrane</keyword>
<feature type="compositionally biased region" description="Gly residues" evidence="1">
    <location>
        <begin position="133"/>
        <end position="150"/>
    </location>
</feature>
<dbReference type="PANTHER" id="PTHR35483:SF1">
    <property type="entry name" value="GLYCINE-RICH PROTEIN-RELATED"/>
    <property type="match status" value="1"/>
</dbReference>